<dbReference type="GO" id="GO:0008534">
    <property type="term" value="F:oxidized purine nucleobase lesion DNA N-glycosylase activity"/>
    <property type="evidence" value="ECO:0007669"/>
    <property type="project" value="InterPro"/>
</dbReference>
<gene>
    <name evidence="11" type="ORF">VLK81_07295</name>
</gene>
<dbReference type="AlphaFoldDB" id="A0AAW9MZ01"/>
<evidence type="ECO:0000256" key="2">
    <source>
        <dbReference type="ARBA" id="ARBA00012720"/>
    </source>
</evidence>
<dbReference type="Gene3D" id="3.30.310.260">
    <property type="match status" value="1"/>
</dbReference>
<keyword evidence="6" id="KW-0456">Lyase</keyword>
<comment type="similarity">
    <text evidence="1">Belongs to the type-1 OGG1 family.</text>
</comment>
<dbReference type="GO" id="GO:0006284">
    <property type="term" value="P:base-excision repair"/>
    <property type="evidence" value="ECO:0007669"/>
    <property type="project" value="InterPro"/>
</dbReference>
<evidence type="ECO:0000256" key="6">
    <source>
        <dbReference type="ARBA" id="ARBA00023239"/>
    </source>
</evidence>
<dbReference type="GO" id="GO:0006289">
    <property type="term" value="P:nucleotide-excision repair"/>
    <property type="evidence" value="ECO:0007669"/>
    <property type="project" value="InterPro"/>
</dbReference>
<dbReference type="Pfam" id="PF07934">
    <property type="entry name" value="OGG_N"/>
    <property type="match status" value="1"/>
</dbReference>
<dbReference type="InterPro" id="IPR003265">
    <property type="entry name" value="HhH-GPD_domain"/>
</dbReference>
<dbReference type="CDD" id="cd00056">
    <property type="entry name" value="ENDO3c"/>
    <property type="match status" value="1"/>
</dbReference>
<name>A0AAW9MZ01_9FIRM</name>
<evidence type="ECO:0000256" key="5">
    <source>
        <dbReference type="ARBA" id="ARBA00023204"/>
    </source>
</evidence>
<evidence type="ECO:0000256" key="8">
    <source>
        <dbReference type="ARBA" id="ARBA00023295"/>
    </source>
</evidence>
<protein>
    <recommendedName>
        <fullName evidence="2">DNA-(apurinic or apyrimidinic site) lyase</fullName>
        <ecNumber evidence="2">4.2.99.18</ecNumber>
    </recommendedName>
</protein>
<dbReference type="Proteomes" id="UP001357733">
    <property type="component" value="Unassembled WGS sequence"/>
</dbReference>
<reference evidence="11 12" key="1">
    <citation type="submission" date="2024-01" db="EMBL/GenBank/DDBJ databases">
        <title>Complete genome sequence of Citroniella saccharovorans strain M6.X9, isolated from human fecal sample.</title>
        <authorList>
            <person name="Cheng G."/>
            <person name="Westerholm M."/>
            <person name="Schnurer A."/>
        </authorList>
    </citation>
    <scope>NUCLEOTIDE SEQUENCE [LARGE SCALE GENOMIC DNA]</scope>
    <source>
        <strain evidence="11 12">DSM 29873</strain>
    </source>
</reference>
<accession>A0AAW9MZ01</accession>
<evidence type="ECO:0000259" key="10">
    <source>
        <dbReference type="SMART" id="SM00478"/>
    </source>
</evidence>
<sequence length="291" mass="34342">MIIEFEKKDFNIKHIFECGQAFRWYDDGDHFTSIHKGKVIYIREEENKIYINSPLEDFDSKIWEKYFDLKKDYGKIKNSLIDNEELNKAKEFGYGIRILKQDEFETIISFIISANNMIPRIKKSIETISSMYGDLIFEDEKRRYYSFPSPERLASADPKDLRKYARVGFRDERIVTASKMLLEPSFNINLLKNMETDILREKLIELPGVGPKVADCILLFGFGRAEVFPVDVWIKRVMEELFIGEEVPKSKIKLYANKYFGNLAGYAQQYLFYYGRENNIGKERKKENKAK</sequence>
<dbReference type="Gene3D" id="1.10.1670.10">
    <property type="entry name" value="Helix-hairpin-Helix base-excision DNA repair enzymes (C-terminal)"/>
    <property type="match status" value="1"/>
</dbReference>
<evidence type="ECO:0000313" key="12">
    <source>
        <dbReference type="Proteomes" id="UP001357733"/>
    </source>
</evidence>
<dbReference type="InterPro" id="IPR023170">
    <property type="entry name" value="HhH_base_excis_C"/>
</dbReference>
<evidence type="ECO:0000256" key="3">
    <source>
        <dbReference type="ARBA" id="ARBA00022763"/>
    </source>
</evidence>
<dbReference type="SMART" id="SM00478">
    <property type="entry name" value="ENDO3c"/>
    <property type="match status" value="1"/>
</dbReference>
<keyword evidence="5" id="KW-0234">DNA repair</keyword>
<dbReference type="SUPFAM" id="SSF48150">
    <property type="entry name" value="DNA-glycosylase"/>
    <property type="match status" value="1"/>
</dbReference>
<proteinExistence type="inferred from homology"/>
<organism evidence="11 12">
    <name type="scientific">Citroniella saccharovorans</name>
    <dbReference type="NCBI Taxonomy" id="2053367"/>
    <lineage>
        <taxon>Bacteria</taxon>
        <taxon>Bacillati</taxon>
        <taxon>Bacillota</taxon>
        <taxon>Tissierellia</taxon>
        <taxon>Tissierellales</taxon>
        <taxon>Peptoniphilaceae</taxon>
        <taxon>Citroniella</taxon>
    </lineage>
</organism>
<dbReference type="PANTHER" id="PTHR10242">
    <property type="entry name" value="8-OXOGUANINE DNA GLYCOSYLASE"/>
    <property type="match status" value="1"/>
</dbReference>
<dbReference type="GO" id="GO:0140078">
    <property type="term" value="F:class I DNA-(apurinic or apyrimidinic site) endonuclease activity"/>
    <property type="evidence" value="ECO:0007669"/>
    <property type="project" value="UniProtKB-EC"/>
</dbReference>
<evidence type="ECO:0000313" key="11">
    <source>
        <dbReference type="EMBL" id="MEB3429810.1"/>
    </source>
</evidence>
<evidence type="ECO:0000256" key="4">
    <source>
        <dbReference type="ARBA" id="ARBA00022801"/>
    </source>
</evidence>
<evidence type="ECO:0000256" key="1">
    <source>
        <dbReference type="ARBA" id="ARBA00010679"/>
    </source>
</evidence>
<dbReference type="RefSeq" id="WP_324619968.1">
    <property type="nucleotide sequence ID" value="NZ_JAYKOT010000003.1"/>
</dbReference>
<dbReference type="PANTHER" id="PTHR10242:SF2">
    <property type="entry name" value="N-GLYCOSYLASE_DNA LYASE"/>
    <property type="match status" value="1"/>
</dbReference>
<keyword evidence="4" id="KW-0378">Hydrolase</keyword>
<keyword evidence="12" id="KW-1185">Reference proteome</keyword>
<comment type="caution">
    <text evidence="11">The sequence shown here is derived from an EMBL/GenBank/DDBJ whole genome shotgun (WGS) entry which is preliminary data.</text>
</comment>
<dbReference type="InterPro" id="IPR011257">
    <property type="entry name" value="DNA_glycosylase"/>
</dbReference>
<keyword evidence="3" id="KW-0227">DNA damage</keyword>
<evidence type="ECO:0000256" key="7">
    <source>
        <dbReference type="ARBA" id="ARBA00023268"/>
    </source>
</evidence>
<dbReference type="Gene3D" id="1.10.340.30">
    <property type="entry name" value="Hypothetical protein, domain 2"/>
    <property type="match status" value="1"/>
</dbReference>
<keyword evidence="8" id="KW-0326">Glycosidase</keyword>
<dbReference type="Pfam" id="PF00730">
    <property type="entry name" value="HhH-GPD"/>
    <property type="match status" value="1"/>
</dbReference>
<comment type="catalytic activity">
    <reaction evidence="9">
        <text>2'-deoxyribonucleotide-(2'-deoxyribose 5'-phosphate)-2'-deoxyribonucleotide-DNA = a 3'-end 2'-deoxyribonucleotide-(2,3-dehydro-2,3-deoxyribose 5'-phosphate)-DNA + a 5'-end 5'-phospho-2'-deoxyribonucleoside-DNA + H(+)</text>
        <dbReference type="Rhea" id="RHEA:66592"/>
        <dbReference type="Rhea" id="RHEA-COMP:13180"/>
        <dbReference type="Rhea" id="RHEA-COMP:16897"/>
        <dbReference type="Rhea" id="RHEA-COMP:17067"/>
        <dbReference type="ChEBI" id="CHEBI:15378"/>
        <dbReference type="ChEBI" id="CHEBI:136412"/>
        <dbReference type="ChEBI" id="CHEBI:157695"/>
        <dbReference type="ChEBI" id="CHEBI:167181"/>
        <dbReference type="EC" id="4.2.99.18"/>
    </reaction>
</comment>
<dbReference type="SUPFAM" id="SSF55945">
    <property type="entry name" value="TATA-box binding protein-like"/>
    <property type="match status" value="1"/>
</dbReference>
<dbReference type="EC" id="4.2.99.18" evidence="2"/>
<feature type="domain" description="HhH-GPD" evidence="10">
    <location>
        <begin position="112"/>
        <end position="276"/>
    </location>
</feature>
<dbReference type="GO" id="GO:0003684">
    <property type="term" value="F:damaged DNA binding"/>
    <property type="evidence" value="ECO:0007669"/>
    <property type="project" value="InterPro"/>
</dbReference>
<dbReference type="InterPro" id="IPR012904">
    <property type="entry name" value="OGG_N"/>
</dbReference>
<keyword evidence="7" id="KW-0511">Multifunctional enzyme</keyword>
<dbReference type="EMBL" id="JAYKOT010000003">
    <property type="protein sequence ID" value="MEB3429810.1"/>
    <property type="molecule type" value="Genomic_DNA"/>
</dbReference>
<evidence type="ECO:0000256" key="9">
    <source>
        <dbReference type="ARBA" id="ARBA00044632"/>
    </source>
</evidence>
<dbReference type="InterPro" id="IPR052054">
    <property type="entry name" value="Oxidative_DNA_repair_enzyme"/>
</dbReference>